<dbReference type="EMBL" id="FOLX01000002">
    <property type="protein sequence ID" value="SFD14808.1"/>
    <property type="molecule type" value="Genomic_DNA"/>
</dbReference>
<keyword evidence="2" id="KW-1185">Reference proteome</keyword>
<dbReference type="OrthoDB" id="7865359at2"/>
<evidence type="ECO:0000313" key="2">
    <source>
        <dbReference type="Proteomes" id="UP000231644"/>
    </source>
</evidence>
<organism evidence="1 2">
    <name type="scientific">Pseudooceanicola nitratireducens</name>
    <dbReference type="NCBI Taxonomy" id="517719"/>
    <lineage>
        <taxon>Bacteria</taxon>
        <taxon>Pseudomonadati</taxon>
        <taxon>Pseudomonadota</taxon>
        <taxon>Alphaproteobacteria</taxon>
        <taxon>Rhodobacterales</taxon>
        <taxon>Paracoccaceae</taxon>
        <taxon>Pseudooceanicola</taxon>
    </lineage>
</organism>
<dbReference type="STRING" id="517719.SAMN05421762_3375"/>
<accession>A0A1I1Q4L6</accession>
<name>A0A1I1Q4L6_9RHOB</name>
<gene>
    <name evidence="1" type="ORF">SAMN05421762_3375</name>
</gene>
<dbReference type="RefSeq" id="WP_093454672.1">
    <property type="nucleotide sequence ID" value="NZ_BAABWI010000007.1"/>
</dbReference>
<evidence type="ECO:0000313" key="1">
    <source>
        <dbReference type="EMBL" id="SFD14808.1"/>
    </source>
</evidence>
<dbReference type="Proteomes" id="UP000231644">
    <property type="component" value="Unassembled WGS sequence"/>
</dbReference>
<evidence type="ECO:0008006" key="3">
    <source>
        <dbReference type="Google" id="ProtNLM"/>
    </source>
</evidence>
<dbReference type="AlphaFoldDB" id="A0A1I1Q4L6"/>
<reference evidence="1 2" key="1">
    <citation type="submission" date="2016-10" db="EMBL/GenBank/DDBJ databases">
        <authorList>
            <person name="de Groot N.N."/>
        </authorList>
    </citation>
    <scope>NUCLEOTIDE SEQUENCE [LARGE SCALE GENOMIC DNA]</scope>
    <source>
        <strain evidence="1 2">DSM 29619</strain>
    </source>
</reference>
<proteinExistence type="predicted"/>
<sequence>MSYLIDIAILILLVGTLAYAYLVDRRVKALLAVLKDMGPVVGQFSDAVEKSESSVSMLRSVAEKVRNPIPMPQADKPEAQVVSFRTSREKVKKPAGVTKVSGKSDLVRGFFETARTRG</sequence>
<protein>
    <recommendedName>
        <fullName evidence="3">Flagellar motor switch protein</fullName>
    </recommendedName>
</protein>